<accession>L7KHT7</accession>
<proteinExistence type="predicted"/>
<gene>
    <name evidence="1" type="ORF">GOACH_03_03010</name>
</gene>
<comment type="caution">
    <text evidence="1">The sequence shown here is derived from an EMBL/GenBank/DDBJ whole genome shotgun (WGS) entry which is preliminary data.</text>
</comment>
<organism evidence="1 2">
    <name type="scientific">Gordonia aichiensis NBRC 108223</name>
    <dbReference type="NCBI Taxonomy" id="1220583"/>
    <lineage>
        <taxon>Bacteria</taxon>
        <taxon>Bacillati</taxon>
        <taxon>Actinomycetota</taxon>
        <taxon>Actinomycetes</taxon>
        <taxon>Mycobacteriales</taxon>
        <taxon>Gordoniaceae</taxon>
        <taxon>Gordonia</taxon>
    </lineage>
</organism>
<dbReference type="RefSeq" id="WP_005170339.1">
    <property type="nucleotide sequence ID" value="NZ_BANR01000003.1"/>
</dbReference>
<evidence type="ECO:0000313" key="2">
    <source>
        <dbReference type="Proteomes" id="UP000010988"/>
    </source>
</evidence>
<dbReference type="eggNOG" id="COG0318">
    <property type="taxonomic scope" value="Bacteria"/>
</dbReference>
<evidence type="ECO:0000313" key="1">
    <source>
        <dbReference type="EMBL" id="GAC47283.1"/>
    </source>
</evidence>
<dbReference type="STRING" id="1220583.GOACH_03_03010"/>
<dbReference type="Proteomes" id="UP000010988">
    <property type="component" value="Unassembled WGS sequence"/>
</dbReference>
<dbReference type="AlphaFoldDB" id="L7KHT7"/>
<name>L7KHT7_9ACTN</name>
<dbReference type="OrthoDB" id="4376989at2"/>
<reference evidence="1 2" key="1">
    <citation type="submission" date="2012-12" db="EMBL/GenBank/DDBJ databases">
        <title>Whole genome shotgun sequence of Gordonia aichiensis NBRC 108223.</title>
        <authorList>
            <person name="Isaki-Nakamura S."/>
            <person name="Hosoyama A."/>
            <person name="Tsuchikane K."/>
            <person name="Ando Y."/>
            <person name="Baba S."/>
            <person name="Ohji S."/>
            <person name="Hamada M."/>
            <person name="Tamura T."/>
            <person name="Yamazoe A."/>
            <person name="Yamazaki S."/>
            <person name="Fujita N."/>
        </authorList>
    </citation>
    <scope>NUCLEOTIDE SEQUENCE [LARGE SCALE GENOMIC DNA]</scope>
    <source>
        <strain evidence="1 2">NBRC 108223</strain>
    </source>
</reference>
<protein>
    <submittedName>
        <fullName evidence="1">Uncharacterized protein</fullName>
    </submittedName>
</protein>
<dbReference type="EMBL" id="BANR01000003">
    <property type="protein sequence ID" value="GAC47283.1"/>
    <property type="molecule type" value="Genomic_DNA"/>
</dbReference>
<sequence length="101" mass="10826">MDDLLGDIRARAVATPWMPAVRVGGDMVTYGALDMAIESYGAVLDKYEMSRESAFYAAIMHTVPALSAVDNPNQQGLVVNQVVEWVGRHLPPPTGGLRVAG</sequence>
<keyword evidence="2" id="KW-1185">Reference proteome</keyword>